<organism evidence="3 4">
    <name type="scientific">Streblomastix strix</name>
    <dbReference type="NCBI Taxonomy" id="222440"/>
    <lineage>
        <taxon>Eukaryota</taxon>
        <taxon>Metamonada</taxon>
        <taxon>Preaxostyla</taxon>
        <taxon>Oxymonadida</taxon>
        <taxon>Streblomastigidae</taxon>
        <taxon>Streblomastix</taxon>
    </lineage>
</organism>
<comment type="caution">
    <text evidence="3">The sequence shown here is derived from an EMBL/GenBank/DDBJ whole genome shotgun (WGS) entry which is preliminary data.</text>
</comment>
<name>A0A5J4VUX7_9EUKA</name>
<dbReference type="Proteomes" id="UP000324800">
    <property type="component" value="Unassembled WGS sequence"/>
</dbReference>
<feature type="coiled-coil region" evidence="1">
    <location>
        <begin position="237"/>
        <end position="285"/>
    </location>
</feature>
<feature type="coiled-coil region" evidence="1">
    <location>
        <begin position="1"/>
        <end position="105"/>
    </location>
</feature>
<feature type="coiled-coil region" evidence="1">
    <location>
        <begin position="441"/>
        <end position="479"/>
    </location>
</feature>
<evidence type="ECO:0000313" key="4">
    <source>
        <dbReference type="Proteomes" id="UP000324800"/>
    </source>
</evidence>
<sequence>MRQVQHNLDIAECKLESNEKAAEQTQARLRSGEEAYEQLQEALKEMSLHCTQLEVEKEELSVARIRAQNETQKRDDQIKRDAREREKIKDDLKKIEKALLEKDRQLQMAVIELDAMKTVHGDKTRKRIFDKGSNNKTLTKLIKKKKKKINSQNSQNNDNNNNEEDEYEYVEIPVNEDRDVSKTEYYFDKDYSQFPDDQYDFHYQYSGSTGFDHSIQERIEQNGSDSDHKRRNRMNKIQDRTARERLLEKQVNDLEGEARTRREQLAQAQEESLALNRACDRLSNVLHIITDAIVNGVKDIGEKENNKENPRFNGQISTLDILMATLNDDQRLRNVGQFNQKSGQGINNLKNDSSAQDASRRGVSPSLGNPIQSQFTAVSPYSLANRALYQSPSSNLGTSLTANVTPSTQTEIISVSVLLGRIQRVLAGGPLSRAVIELGRLQHKSNELNNALHTAEKVRQQVEEQCLHLQDALDHKEHKLQIIIKAFSELEAHAKELRRFSTQMQERWIARTRLNGDIGSDQFLSSSQSVSSFGNSSVTPITTNILTKQRIESGKVEFADNDQTQ</sequence>
<proteinExistence type="predicted"/>
<accession>A0A5J4VUX7</accession>
<protein>
    <submittedName>
        <fullName evidence="3">Uncharacterized protein</fullName>
    </submittedName>
</protein>
<feature type="compositionally biased region" description="Polar residues" evidence="2">
    <location>
        <begin position="338"/>
        <end position="357"/>
    </location>
</feature>
<dbReference type="AlphaFoldDB" id="A0A5J4VUX7"/>
<evidence type="ECO:0000256" key="1">
    <source>
        <dbReference type="SAM" id="Coils"/>
    </source>
</evidence>
<keyword evidence="1" id="KW-0175">Coiled coil</keyword>
<gene>
    <name evidence="3" type="ORF">EZS28_018017</name>
</gene>
<evidence type="ECO:0000313" key="3">
    <source>
        <dbReference type="EMBL" id="KAA6386457.1"/>
    </source>
</evidence>
<reference evidence="3 4" key="1">
    <citation type="submission" date="2019-03" db="EMBL/GenBank/DDBJ databases">
        <title>Single cell metagenomics reveals metabolic interactions within the superorganism composed of flagellate Streblomastix strix and complex community of Bacteroidetes bacteria on its surface.</title>
        <authorList>
            <person name="Treitli S.C."/>
            <person name="Kolisko M."/>
            <person name="Husnik F."/>
            <person name="Keeling P."/>
            <person name="Hampl V."/>
        </authorList>
    </citation>
    <scope>NUCLEOTIDE SEQUENCE [LARGE SCALE GENOMIC DNA]</scope>
    <source>
        <strain evidence="3">ST1C</strain>
    </source>
</reference>
<feature type="region of interest" description="Disordered" evidence="2">
    <location>
        <begin position="144"/>
        <end position="166"/>
    </location>
</feature>
<feature type="region of interest" description="Disordered" evidence="2">
    <location>
        <begin position="338"/>
        <end position="371"/>
    </location>
</feature>
<dbReference type="EMBL" id="SNRW01004795">
    <property type="protein sequence ID" value="KAA6386457.1"/>
    <property type="molecule type" value="Genomic_DNA"/>
</dbReference>
<feature type="compositionally biased region" description="Low complexity" evidence="2">
    <location>
        <begin position="150"/>
        <end position="160"/>
    </location>
</feature>
<evidence type="ECO:0000256" key="2">
    <source>
        <dbReference type="SAM" id="MobiDB-lite"/>
    </source>
</evidence>